<feature type="domain" description="Aminotransferase class I/classII large" evidence="7">
    <location>
        <begin position="31"/>
        <end position="379"/>
    </location>
</feature>
<dbReference type="InterPro" id="IPR050596">
    <property type="entry name" value="AspAT/PAT-like"/>
</dbReference>
<accession>A0ABM9I8V1</accession>
<dbReference type="EMBL" id="OX458333">
    <property type="protein sequence ID" value="CAI8965547.1"/>
    <property type="molecule type" value="Genomic_DNA"/>
</dbReference>
<reference evidence="8 9" key="1">
    <citation type="submission" date="2023-03" db="EMBL/GenBank/DDBJ databases">
        <authorList>
            <person name="Pearce D."/>
        </authorList>
    </citation>
    <scope>NUCLEOTIDE SEQUENCE [LARGE SCALE GENOMIC DNA]</scope>
    <source>
        <strain evidence="8">Msz</strain>
    </source>
</reference>
<comment type="similarity">
    <text evidence="2 6">Belongs to the class-I pyridoxal-phosphate-dependent aminotransferase family.</text>
</comment>
<name>A0ABM9I8V1_9GAMM</name>
<comment type="cofactor">
    <cofactor evidence="1 6">
        <name>pyridoxal 5'-phosphate</name>
        <dbReference type="ChEBI" id="CHEBI:597326"/>
    </cofactor>
</comment>
<sequence>MVISNRLASIQPFYVMDILSRAKALERQGRDVIHLEIGEPDFPTPPLVAQYAADFARRGDIKYTPAAGLPDLRQAIAKYYRDRYGVQVESERIFITPGASGGFLLAMALVLNEGDKVLLEDPGYPCYSNFVRLFGGIPSLVPVDASTRFHFNPEILSAVWDRRTKGVVIASPSNPTGAVLRPDELRALVDDLERRSAFLISDEIYHGLEYDEPSSTALAFSDRVLVINSFSKYFGMTGWRVGWLVVPADCIDNAEKLAQNLFISAPTPSQYAALASFTEANLHGLELRRQVFQERRDFLCEQLQKIGFSIKTMPSGAFYVYADCSRFTSNSFDFALSLLEETGVAVTPGKDFGNNAPERYLRFSYAVTLDRLAAAVERIKFFSERGRHKRA</sequence>
<evidence type="ECO:0000259" key="7">
    <source>
        <dbReference type="Pfam" id="PF00155"/>
    </source>
</evidence>
<keyword evidence="5" id="KW-0663">Pyridoxal phosphate</keyword>
<protein>
    <recommendedName>
        <fullName evidence="6">Aminotransferase</fullName>
        <ecNumber evidence="6">2.6.1.-</ecNumber>
    </recommendedName>
</protein>
<evidence type="ECO:0000256" key="1">
    <source>
        <dbReference type="ARBA" id="ARBA00001933"/>
    </source>
</evidence>
<dbReference type="RefSeq" id="WP_026610038.1">
    <property type="nucleotide sequence ID" value="NZ_OX458333.1"/>
</dbReference>
<dbReference type="PANTHER" id="PTHR46383:SF2">
    <property type="entry name" value="AMINOTRANSFERASE"/>
    <property type="match status" value="1"/>
</dbReference>
<dbReference type="InterPro" id="IPR004838">
    <property type="entry name" value="NHTrfase_class1_PyrdxlP-BS"/>
</dbReference>
<keyword evidence="9" id="KW-1185">Reference proteome</keyword>
<gene>
    <name evidence="8" type="ORF">MSZNOR_4757</name>
</gene>
<dbReference type="InterPro" id="IPR015424">
    <property type="entry name" value="PyrdxlP-dep_Trfase"/>
</dbReference>
<dbReference type="Gene3D" id="3.40.640.10">
    <property type="entry name" value="Type I PLP-dependent aspartate aminotransferase-like (Major domain)"/>
    <property type="match status" value="1"/>
</dbReference>
<dbReference type="Proteomes" id="UP001162030">
    <property type="component" value="Chromosome"/>
</dbReference>
<evidence type="ECO:0000313" key="8">
    <source>
        <dbReference type="EMBL" id="CAI8965547.1"/>
    </source>
</evidence>
<evidence type="ECO:0000313" key="9">
    <source>
        <dbReference type="Proteomes" id="UP001162030"/>
    </source>
</evidence>
<evidence type="ECO:0000256" key="6">
    <source>
        <dbReference type="RuleBase" id="RU000481"/>
    </source>
</evidence>
<evidence type="ECO:0000256" key="2">
    <source>
        <dbReference type="ARBA" id="ARBA00007441"/>
    </source>
</evidence>
<dbReference type="PROSITE" id="PS00105">
    <property type="entry name" value="AA_TRANSFER_CLASS_1"/>
    <property type="match status" value="1"/>
</dbReference>
<dbReference type="GO" id="GO:0008483">
    <property type="term" value="F:transaminase activity"/>
    <property type="evidence" value="ECO:0007669"/>
    <property type="project" value="UniProtKB-KW"/>
</dbReference>
<proteinExistence type="inferred from homology"/>
<dbReference type="PANTHER" id="PTHR46383">
    <property type="entry name" value="ASPARTATE AMINOTRANSFERASE"/>
    <property type="match status" value="1"/>
</dbReference>
<dbReference type="Pfam" id="PF00155">
    <property type="entry name" value="Aminotran_1_2"/>
    <property type="match status" value="1"/>
</dbReference>
<keyword evidence="3 6" id="KW-0032">Aminotransferase</keyword>
<dbReference type="EC" id="2.6.1.-" evidence="6"/>
<dbReference type="PRINTS" id="PR00753">
    <property type="entry name" value="ACCSYNTHASE"/>
</dbReference>
<organism evidence="8 9">
    <name type="scientific">Methylocaldum szegediense</name>
    <dbReference type="NCBI Taxonomy" id="73780"/>
    <lineage>
        <taxon>Bacteria</taxon>
        <taxon>Pseudomonadati</taxon>
        <taxon>Pseudomonadota</taxon>
        <taxon>Gammaproteobacteria</taxon>
        <taxon>Methylococcales</taxon>
        <taxon>Methylococcaceae</taxon>
        <taxon>Methylocaldum</taxon>
    </lineage>
</organism>
<dbReference type="SUPFAM" id="SSF53383">
    <property type="entry name" value="PLP-dependent transferases"/>
    <property type="match status" value="1"/>
</dbReference>
<evidence type="ECO:0000256" key="5">
    <source>
        <dbReference type="ARBA" id="ARBA00022898"/>
    </source>
</evidence>
<dbReference type="CDD" id="cd00609">
    <property type="entry name" value="AAT_like"/>
    <property type="match status" value="1"/>
</dbReference>
<evidence type="ECO:0000256" key="4">
    <source>
        <dbReference type="ARBA" id="ARBA00022679"/>
    </source>
</evidence>
<dbReference type="InterPro" id="IPR004839">
    <property type="entry name" value="Aminotransferase_I/II_large"/>
</dbReference>
<dbReference type="InterPro" id="IPR015421">
    <property type="entry name" value="PyrdxlP-dep_Trfase_major"/>
</dbReference>
<evidence type="ECO:0000256" key="3">
    <source>
        <dbReference type="ARBA" id="ARBA00022576"/>
    </source>
</evidence>
<keyword evidence="4 6" id="KW-0808">Transferase</keyword>